<dbReference type="SUPFAM" id="SSF51905">
    <property type="entry name" value="FAD/NAD(P)-binding domain"/>
    <property type="match status" value="1"/>
</dbReference>
<feature type="domain" description="FAD-binding" evidence="8">
    <location>
        <begin position="5"/>
        <end position="336"/>
    </location>
</feature>
<keyword evidence="7" id="KW-0503">Monooxygenase</keyword>
<dbReference type="GO" id="GO:0004497">
    <property type="term" value="F:monooxygenase activity"/>
    <property type="evidence" value="ECO:0007669"/>
    <property type="project" value="UniProtKB-KW"/>
</dbReference>
<dbReference type="GO" id="GO:0006744">
    <property type="term" value="P:ubiquinone biosynthetic process"/>
    <property type="evidence" value="ECO:0007669"/>
    <property type="project" value="UniProtKB-UniPathway"/>
</dbReference>
<dbReference type="AlphaFoldDB" id="A0A840HUF8"/>
<name>A0A840HUF8_9SPHN</name>
<dbReference type="InterPro" id="IPR036188">
    <property type="entry name" value="FAD/NAD-bd_sf"/>
</dbReference>
<dbReference type="GO" id="GO:0016705">
    <property type="term" value="F:oxidoreductase activity, acting on paired donors, with incorporation or reduction of molecular oxygen"/>
    <property type="evidence" value="ECO:0007669"/>
    <property type="project" value="InterPro"/>
</dbReference>
<keyword evidence="5" id="KW-0274">FAD</keyword>
<gene>
    <name evidence="9" type="ORF">HNQ99_001493</name>
</gene>
<evidence type="ECO:0000256" key="1">
    <source>
        <dbReference type="ARBA" id="ARBA00001974"/>
    </source>
</evidence>
<proteinExistence type="inferred from homology"/>
<accession>A0A840HUF8</accession>
<comment type="pathway">
    <text evidence="2">Cofactor biosynthesis; ubiquinone biosynthesis.</text>
</comment>
<dbReference type="Pfam" id="PF01494">
    <property type="entry name" value="FAD_binding_3"/>
    <property type="match status" value="1"/>
</dbReference>
<dbReference type="NCBIfam" id="TIGR01988">
    <property type="entry name" value="Ubi-OHases"/>
    <property type="match status" value="1"/>
</dbReference>
<dbReference type="Gene3D" id="3.50.50.60">
    <property type="entry name" value="FAD/NAD(P)-binding domain"/>
    <property type="match status" value="2"/>
</dbReference>
<keyword evidence="4" id="KW-0285">Flavoprotein</keyword>
<dbReference type="PANTHER" id="PTHR43876:SF7">
    <property type="entry name" value="UBIQUINONE BIOSYNTHESIS MONOOXYGENASE COQ6, MITOCHONDRIAL"/>
    <property type="match status" value="1"/>
</dbReference>
<dbReference type="RefSeq" id="WP_184475010.1">
    <property type="nucleotide sequence ID" value="NZ_JACHOV010000005.1"/>
</dbReference>
<evidence type="ECO:0000256" key="3">
    <source>
        <dbReference type="ARBA" id="ARBA00005349"/>
    </source>
</evidence>
<dbReference type="Proteomes" id="UP000575068">
    <property type="component" value="Unassembled WGS sequence"/>
</dbReference>
<dbReference type="GO" id="GO:0071949">
    <property type="term" value="F:FAD binding"/>
    <property type="evidence" value="ECO:0007669"/>
    <property type="project" value="InterPro"/>
</dbReference>
<evidence type="ECO:0000256" key="7">
    <source>
        <dbReference type="ARBA" id="ARBA00023033"/>
    </source>
</evidence>
<dbReference type="UniPathway" id="UPA00232"/>
<evidence type="ECO:0000313" key="10">
    <source>
        <dbReference type="Proteomes" id="UP000575068"/>
    </source>
</evidence>
<evidence type="ECO:0000256" key="2">
    <source>
        <dbReference type="ARBA" id="ARBA00004749"/>
    </source>
</evidence>
<evidence type="ECO:0000256" key="6">
    <source>
        <dbReference type="ARBA" id="ARBA00023002"/>
    </source>
</evidence>
<dbReference type="InterPro" id="IPR010971">
    <property type="entry name" value="UbiH/COQ6"/>
</dbReference>
<dbReference type="PANTHER" id="PTHR43876">
    <property type="entry name" value="UBIQUINONE BIOSYNTHESIS MONOOXYGENASE COQ6, MITOCHONDRIAL"/>
    <property type="match status" value="1"/>
</dbReference>
<protein>
    <submittedName>
        <fullName evidence="9">2-octaprenyl-6-methoxyphenol hydroxylase</fullName>
        <ecNumber evidence="9">1.14.13.-</ecNumber>
    </submittedName>
</protein>
<comment type="cofactor">
    <cofactor evidence="1">
        <name>FAD</name>
        <dbReference type="ChEBI" id="CHEBI:57692"/>
    </cofactor>
</comment>
<dbReference type="InterPro" id="IPR002938">
    <property type="entry name" value="FAD-bd"/>
</dbReference>
<dbReference type="PRINTS" id="PR00420">
    <property type="entry name" value="RNGMNOXGNASE"/>
</dbReference>
<dbReference type="PROSITE" id="PS01304">
    <property type="entry name" value="UBIH"/>
    <property type="match status" value="1"/>
</dbReference>
<dbReference type="InterPro" id="IPR018168">
    <property type="entry name" value="Ubi_Hdrlase_CS"/>
</dbReference>
<comment type="caution">
    <text evidence="9">The sequence shown here is derived from an EMBL/GenBank/DDBJ whole genome shotgun (WGS) entry which is preliminary data.</text>
</comment>
<dbReference type="InterPro" id="IPR051205">
    <property type="entry name" value="UbiH/COQ6_monooxygenase"/>
</dbReference>
<evidence type="ECO:0000256" key="4">
    <source>
        <dbReference type="ARBA" id="ARBA00022630"/>
    </source>
</evidence>
<keyword evidence="10" id="KW-1185">Reference proteome</keyword>
<sequence length="402" mass="43328">MQHNDVIILGGGLAGMTLALALDTHGISCAVVDPVDPEKTVAPDFDGRVSAISSSSYRLLQAIGVGRHLEGKGCPIRRIWVSDGLSPGTLDFETHEDDDPLGVMFENRELRLALRAASREAKTLSLHIPARPERVERSLEGVQVFLGNGTLLSGRLLVAAEGRNSPTREAAHINAARWDYNEVAIITAIHHEKPHENTAFEIFHTDGPFAMLPMLPGTRSAIVWTVPKKRAAATLSLNERAFVAEMHRRMGGLLGEIKLAAPRSSFPLGFHHSAKIIDTRLALVGDAGHGIHPVAGQGLNLGFRDVAALTEVLVDGMRLGLDPGDAQLLKRYDRWRSLDNLMVSGISDSVIRLFGLPGGAASVVRRAGMGIIGKLPPLKKRFMSEARGESGEVPKLLQGLTL</sequence>
<dbReference type="EMBL" id="JACHOV010000005">
    <property type="protein sequence ID" value="MBB4641188.1"/>
    <property type="molecule type" value="Genomic_DNA"/>
</dbReference>
<dbReference type="EC" id="1.14.13.-" evidence="9"/>
<comment type="similarity">
    <text evidence="3">Belongs to the UbiH/COQ6 family.</text>
</comment>
<evidence type="ECO:0000259" key="8">
    <source>
        <dbReference type="Pfam" id="PF01494"/>
    </source>
</evidence>
<keyword evidence="6 9" id="KW-0560">Oxidoreductase</keyword>
<reference evidence="9 10" key="1">
    <citation type="submission" date="2020-08" db="EMBL/GenBank/DDBJ databases">
        <title>Genomic Encyclopedia of Type Strains, Phase IV (KMG-IV): sequencing the most valuable type-strain genomes for metagenomic binning, comparative biology and taxonomic classification.</title>
        <authorList>
            <person name="Goeker M."/>
        </authorList>
    </citation>
    <scope>NUCLEOTIDE SEQUENCE [LARGE SCALE GENOMIC DNA]</scope>
    <source>
        <strain evidence="9 10">DSM 7465</strain>
    </source>
</reference>
<evidence type="ECO:0000313" key="9">
    <source>
        <dbReference type="EMBL" id="MBB4641188.1"/>
    </source>
</evidence>
<evidence type="ECO:0000256" key="5">
    <source>
        <dbReference type="ARBA" id="ARBA00022827"/>
    </source>
</evidence>
<organism evidence="9 10">
    <name type="scientific">Rhizorhapis suberifaciens</name>
    <name type="common">corky root of lettuce</name>
    <dbReference type="NCBI Taxonomy" id="13656"/>
    <lineage>
        <taxon>Bacteria</taxon>
        <taxon>Pseudomonadati</taxon>
        <taxon>Pseudomonadota</taxon>
        <taxon>Alphaproteobacteria</taxon>
        <taxon>Sphingomonadales</taxon>
        <taxon>Sphingomonadaceae</taxon>
        <taxon>Rhizorhapis</taxon>
    </lineage>
</organism>